<dbReference type="EMBL" id="KV878601">
    <property type="protein sequence ID" value="OJJ52534.1"/>
    <property type="molecule type" value="Genomic_DNA"/>
</dbReference>
<gene>
    <name evidence="1" type="ORF">ASPSYDRAFT_73771</name>
</gene>
<protein>
    <submittedName>
        <fullName evidence="1">Uncharacterized protein</fullName>
    </submittedName>
</protein>
<dbReference type="OrthoDB" id="414243at2759"/>
<dbReference type="InterPro" id="IPR011032">
    <property type="entry name" value="GroES-like_sf"/>
</dbReference>
<dbReference type="PANTHER" id="PTHR11695">
    <property type="entry name" value="ALCOHOL DEHYDROGENASE RELATED"/>
    <property type="match status" value="1"/>
</dbReference>
<dbReference type="Proteomes" id="UP000184356">
    <property type="component" value="Unassembled WGS sequence"/>
</dbReference>
<keyword evidence="2" id="KW-1185">Reference proteome</keyword>
<sequence length="354" mass="38660">MCPVYDATKLSYKRELPFIIHKIQKSNLDRTNTEGIMDDQLRIPDSMVACVFRAPSHLSYTSAQTPGISATKFLIRVHTLSISPYERRYYSSGAARVVSEPRPGLSFCGSVVATPTRDHWSASGPKFKVGDEVIGIIRIGQPGAAAGYVLADGDDIAFKPSDIGMLWAAALPTPALLAWSVLLRLKKLANQLQHAREPKQVRIAIGRDSTLRHFIAAMLQPDSVLGKEQFVSSWANAAQIGDDKTSTVIVTVLPLNWDAQAKAETDTSRPEVAIDLVPATSQMWMKIFHEYATDAPESDLGKPDLQAILNIFSSAFGTATSSPSDTFDISDLPDKWEKNGASDQEWLVGVTESV</sequence>
<dbReference type="SUPFAM" id="SSF50129">
    <property type="entry name" value="GroES-like"/>
    <property type="match status" value="1"/>
</dbReference>
<proteinExistence type="predicted"/>
<dbReference type="Gene3D" id="3.90.180.10">
    <property type="entry name" value="Medium-chain alcohol dehydrogenases, catalytic domain"/>
    <property type="match status" value="1"/>
</dbReference>
<accession>A0A1L9SZ88</accession>
<dbReference type="RefSeq" id="XP_040696340.1">
    <property type="nucleotide sequence ID" value="XM_040850731.1"/>
</dbReference>
<organism evidence="1 2">
    <name type="scientific">Aspergillus sydowii CBS 593.65</name>
    <dbReference type="NCBI Taxonomy" id="1036612"/>
    <lineage>
        <taxon>Eukaryota</taxon>
        <taxon>Fungi</taxon>
        <taxon>Dikarya</taxon>
        <taxon>Ascomycota</taxon>
        <taxon>Pezizomycotina</taxon>
        <taxon>Eurotiomycetes</taxon>
        <taxon>Eurotiomycetidae</taxon>
        <taxon>Eurotiales</taxon>
        <taxon>Aspergillaceae</taxon>
        <taxon>Aspergillus</taxon>
        <taxon>Aspergillus subgen. Nidulantes</taxon>
    </lineage>
</organism>
<dbReference type="PANTHER" id="PTHR11695:SF294">
    <property type="entry name" value="RETICULON-4-INTERACTING PROTEIN 1, MITOCHONDRIAL"/>
    <property type="match status" value="1"/>
</dbReference>
<dbReference type="GO" id="GO:0005739">
    <property type="term" value="C:mitochondrion"/>
    <property type="evidence" value="ECO:0007669"/>
    <property type="project" value="TreeGrafter"/>
</dbReference>
<dbReference type="VEuPathDB" id="FungiDB:ASPSYDRAFT_73771"/>
<dbReference type="GeneID" id="63766804"/>
<dbReference type="AlphaFoldDB" id="A0A1L9SZ88"/>
<name>A0A1L9SZ88_9EURO</name>
<reference evidence="2" key="1">
    <citation type="journal article" date="2017" name="Genome Biol.">
        <title>Comparative genomics reveals high biological diversity and specific adaptations in the industrially and medically important fungal genus Aspergillus.</title>
        <authorList>
            <person name="de Vries R.P."/>
            <person name="Riley R."/>
            <person name="Wiebenga A."/>
            <person name="Aguilar-Osorio G."/>
            <person name="Amillis S."/>
            <person name="Uchima C.A."/>
            <person name="Anderluh G."/>
            <person name="Asadollahi M."/>
            <person name="Askin M."/>
            <person name="Barry K."/>
            <person name="Battaglia E."/>
            <person name="Bayram O."/>
            <person name="Benocci T."/>
            <person name="Braus-Stromeyer S.A."/>
            <person name="Caldana C."/>
            <person name="Canovas D."/>
            <person name="Cerqueira G.C."/>
            <person name="Chen F."/>
            <person name="Chen W."/>
            <person name="Choi C."/>
            <person name="Clum A."/>
            <person name="Dos Santos R.A."/>
            <person name="Damasio A.R."/>
            <person name="Diallinas G."/>
            <person name="Emri T."/>
            <person name="Fekete E."/>
            <person name="Flipphi M."/>
            <person name="Freyberg S."/>
            <person name="Gallo A."/>
            <person name="Gournas C."/>
            <person name="Habgood R."/>
            <person name="Hainaut M."/>
            <person name="Harispe M.L."/>
            <person name="Henrissat B."/>
            <person name="Hilden K.S."/>
            <person name="Hope R."/>
            <person name="Hossain A."/>
            <person name="Karabika E."/>
            <person name="Karaffa L."/>
            <person name="Karanyi Z."/>
            <person name="Krasevec N."/>
            <person name="Kuo A."/>
            <person name="Kusch H."/>
            <person name="LaButti K."/>
            <person name="Lagendijk E.L."/>
            <person name="Lapidus A."/>
            <person name="Levasseur A."/>
            <person name="Lindquist E."/>
            <person name="Lipzen A."/>
            <person name="Logrieco A.F."/>
            <person name="MacCabe A."/>
            <person name="Maekelae M.R."/>
            <person name="Malavazi I."/>
            <person name="Melin P."/>
            <person name="Meyer V."/>
            <person name="Mielnichuk N."/>
            <person name="Miskei M."/>
            <person name="Molnar A.P."/>
            <person name="Mule G."/>
            <person name="Ngan C.Y."/>
            <person name="Orejas M."/>
            <person name="Orosz E."/>
            <person name="Ouedraogo J.P."/>
            <person name="Overkamp K.M."/>
            <person name="Park H.-S."/>
            <person name="Perrone G."/>
            <person name="Piumi F."/>
            <person name="Punt P.J."/>
            <person name="Ram A.F."/>
            <person name="Ramon A."/>
            <person name="Rauscher S."/>
            <person name="Record E."/>
            <person name="Riano-Pachon D.M."/>
            <person name="Robert V."/>
            <person name="Roehrig J."/>
            <person name="Ruller R."/>
            <person name="Salamov A."/>
            <person name="Salih N.S."/>
            <person name="Samson R.A."/>
            <person name="Sandor E."/>
            <person name="Sanguinetti M."/>
            <person name="Schuetze T."/>
            <person name="Sepcic K."/>
            <person name="Shelest E."/>
            <person name="Sherlock G."/>
            <person name="Sophianopoulou V."/>
            <person name="Squina F.M."/>
            <person name="Sun H."/>
            <person name="Susca A."/>
            <person name="Todd R.B."/>
            <person name="Tsang A."/>
            <person name="Unkles S.E."/>
            <person name="van de Wiele N."/>
            <person name="van Rossen-Uffink D."/>
            <person name="Oliveira J.V."/>
            <person name="Vesth T.C."/>
            <person name="Visser J."/>
            <person name="Yu J.-H."/>
            <person name="Zhou M."/>
            <person name="Andersen M.R."/>
            <person name="Archer D.B."/>
            <person name="Baker S.E."/>
            <person name="Benoit I."/>
            <person name="Brakhage A.A."/>
            <person name="Braus G.H."/>
            <person name="Fischer R."/>
            <person name="Frisvad J.C."/>
            <person name="Goldman G.H."/>
            <person name="Houbraken J."/>
            <person name="Oakley B."/>
            <person name="Pocsi I."/>
            <person name="Scazzocchio C."/>
            <person name="Seiboth B."/>
            <person name="vanKuyk P.A."/>
            <person name="Wortman J."/>
            <person name="Dyer P.S."/>
            <person name="Grigoriev I.V."/>
        </authorList>
    </citation>
    <scope>NUCLEOTIDE SEQUENCE [LARGE SCALE GENOMIC DNA]</scope>
    <source>
        <strain evidence="2">CBS 593.65</strain>
    </source>
</reference>
<dbReference type="InterPro" id="IPR050700">
    <property type="entry name" value="YIM1/Zinc_Alcohol_DH_Fams"/>
</dbReference>
<dbReference type="STRING" id="1036612.A0A1L9SZ88"/>
<evidence type="ECO:0000313" key="1">
    <source>
        <dbReference type="EMBL" id="OJJ52534.1"/>
    </source>
</evidence>
<evidence type="ECO:0000313" key="2">
    <source>
        <dbReference type="Proteomes" id="UP000184356"/>
    </source>
</evidence>